<reference evidence="1 2" key="1">
    <citation type="submission" date="2021-07" db="EMBL/GenBank/DDBJ databases">
        <authorList>
            <person name="Palmer J.M."/>
        </authorList>
    </citation>
    <scope>NUCLEOTIDE SEQUENCE [LARGE SCALE GENOMIC DNA]</scope>
    <source>
        <strain evidence="1 2">AT_MEX2019</strain>
        <tissue evidence="1">Muscle</tissue>
    </source>
</reference>
<gene>
    <name evidence="1" type="ORF">ATANTOWER_028894</name>
</gene>
<evidence type="ECO:0000313" key="1">
    <source>
        <dbReference type="EMBL" id="MED6259705.1"/>
    </source>
</evidence>
<accession>A0ABU7CD48</accession>
<name>A0ABU7CD48_9TELE</name>
<sequence length="89" mass="10146">MAALCLAPSIFPSDLTSFPVLLLKSIPQHGATTTMFHHVHSVFRVMCSVSFYPHILFCMSVKELTSKLTCPELLLTRFLFPLHDLWQRV</sequence>
<keyword evidence="2" id="KW-1185">Reference proteome</keyword>
<organism evidence="1 2">
    <name type="scientific">Ataeniobius toweri</name>
    <dbReference type="NCBI Taxonomy" id="208326"/>
    <lineage>
        <taxon>Eukaryota</taxon>
        <taxon>Metazoa</taxon>
        <taxon>Chordata</taxon>
        <taxon>Craniata</taxon>
        <taxon>Vertebrata</taxon>
        <taxon>Euteleostomi</taxon>
        <taxon>Actinopterygii</taxon>
        <taxon>Neopterygii</taxon>
        <taxon>Teleostei</taxon>
        <taxon>Neoteleostei</taxon>
        <taxon>Acanthomorphata</taxon>
        <taxon>Ovalentaria</taxon>
        <taxon>Atherinomorphae</taxon>
        <taxon>Cyprinodontiformes</taxon>
        <taxon>Goodeidae</taxon>
        <taxon>Ataeniobius</taxon>
    </lineage>
</organism>
<comment type="caution">
    <text evidence="1">The sequence shown here is derived from an EMBL/GenBank/DDBJ whole genome shotgun (WGS) entry which is preliminary data.</text>
</comment>
<dbReference type="Proteomes" id="UP001345963">
    <property type="component" value="Unassembled WGS sequence"/>
</dbReference>
<protein>
    <submittedName>
        <fullName evidence="1">Uncharacterized protein</fullName>
    </submittedName>
</protein>
<proteinExistence type="predicted"/>
<evidence type="ECO:0000313" key="2">
    <source>
        <dbReference type="Proteomes" id="UP001345963"/>
    </source>
</evidence>
<dbReference type="EMBL" id="JAHUTI010086029">
    <property type="protein sequence ID" value="MED6259705.1"/>
    <property type="molecule type" value="Genomic_DNA"/>
</dbReference>